<sequence>MIVYCYFIDMGFDVTAEQMTNKGCIDMAVRFGGRVFILEFRVVEKDDGGQTTLDQIRGMRYWERYWGYADTIFLIGVEFSSAERNIIGFEWERLHDA</sequence>
<gene>
    <name evidence="1" type="ORF">ENS29_15055</name>
</gene>
<dbReference type="AlphaFoldDB" id="A0A7C4RTZ6"/>
<reference evidence="1" key="1">
    <citation type="journal article" date="2020" name="mSystems">
        <title>Genome- and Community-Level Interaction Insights into Carbon Utilization and Element Cycling Functions of Hydrothermarchaeota in Hydrothermal Sediment.</title>
        <authorList>
            <person name="Zhou Z."/>
            <person name="Liu Y."/>
            <person name="Xu W."/>
            <person name="Pan J."/>
            <person name="Luo Z.H."/>
            <person name="Li M."/>
        </authorList>
    </citation>
    <scope>NUCLEOTIDE SEQUENCE [LARGE SCALE GENOMIC DNA]</scope>
    <source>
        <strain evidence="1">SpSt-477</strain>
    </source>
</reference>
<protein>
    <submittedName>
        <fullName evidence="1">Uncharacterized protein</fullName>
    </submittedName>
</protein>
<dbReference type="EMBL" id="DSUH01000346">
    <property type="protein sequence ID" value="HGU34142.1"/>
    <property type="molecule type" value="Genomic_DNA"/>
</dbReference>
<name>A0A7C4RTZ6_9BACT</name>
<comment type="caution">
    <text evidence="1">The sequence shown here is derived from an EMBL/GenBank/DDBJ whole genome shotgun (WGS) entry which is preliminary data.</text>
</comment>
<dbReference type="Pfam" id="PF08011">
    <property type="entry name" value="PDDEXK_9"/>
    <property type="match status" value="1"/>
</dbReference>
<organism evidence="1">
    <name type="scientific">Desulfatirhabdium butyrativorans</name>
    <dbReference type="NCBI Taxonomy" id="340467"/>
    <lineage>
        <taxon>Bacteria</taxon>
        <taxon>Pseudomonadati</taxon>
        <taxon>Thermodesulfobacteriota</taxon>
        <taxon>Desulfobacteria</taxon>
        <taxon>Desulfobacterales</taxon>
        <taxon>Desulfatirhabdiaceae</taxon>
        <taxon>Desulfatirhabdium</taxon>
    </lineage>
</organism>
<proteinExistence type="predicted"/>
<evidence type="ECO:0000313" key="1">
    <source>
        <dbReference type="EMBL" id="HGU34142.1"/>
    </source>
</evidence>
<accession>A0A7C4RTZ6</accession>
<dbReference type="InterPro" id="IPR012547">
    <property type="entry name" value="PDDEXK_9"/>
</dbReference>